<comment type="caution">
    <text evidence="10">The sequence shown here is derived from an EMBL/GenBank/DDBJ whole genome shotgun (WGS) entry which is preliminary data.</text>
</comment>
<evidence type="ECO:0000256" key="8">
    <source>
        <dbReference type="SAM" id="Phobius"/>
    </source>
</evidence>
<dbReference type="Pfam" id="PF20398">
    <property type="entry name" value="DUF6691"/>
    <property type="match status" value="2"/>
</dbReference>
<evidence type="ECO:0008006" key="12">
    <source>
        <dbReference type="Google" id="ProtNLM"/>
    </source>
</evidence>
<sequence length="469" mass="48407">MLISASFTPIHSFIGGLILSSSVSALLSQTGTVLGISGFFHSSIASLLRTRPSKGKNDGLQQRSDRTARSTASLFTLGLLSSGIILAAGRRVLERRLGIQLFDANSALSASSALGQTLKSGTTYSPLLTLFFGVVLPGLLVGGGSKLGSGCTSGHFLCGLSRLSPRSVAATATFFSIAVLTNLAQPLASLLPYSAAPTVSSSTSGALASNPDPLVLLAFQIPALVYGFIVPRWAKQAARDESTQSHAQNIRRHERAAQITSFTTGLHFGLGLALSGMLRPSKVAGFLNLSPHHFANGTWDPSLAALALAGILPASFTYFTYILPKITAQRSTQKQISNAGQNDAYGATTDTSVTATVKTDTATSAPFLSAAAPLWRVSASEWSSFAATRIDSRLITGAALFGIGWGLSGLCPGPVLVSLGANIVDPSPSSSAWSDFLSTGALAQPGTVDSFLATALFTVAMAVGGLLVK</sequence>
<feature type="transmembrane region" description="Helical" evidence="8">
    <location>
        <begin position="450"/>
        <end position="468"/>
    </location>
</feature>
<keyword evidence="4" id="KW-0997">Cell inner membrane</keyword>
<evidence type="ECO:0000256" key="6">
    <source>
        <dbReference type="ARBA" id="ARBA00022989"/>
    </source>
</evidence>
<keyword evidence="7 8" id="KW-0472">Membrane</keyword>
<feature type="transmembrane region" description="Helical" evidence="8">
    <location>
        <begin position="303"/>
        <end position="324"/>
    </location>
</feature>
<evidence type="ECO:0000256" key="7">
    <source>
        <dbReference type="ARBA" id="ARBA00023136"/>
    </source>
</evidence>
<organism evidence="10 11">
    <name type="scientific">Tilletia walkeri</name>
    <dbReference type="NCBI Taxonomy" id="117179"/>
    <lineage>
        <taxon>Eukaryota</taxon>
        <taxon>Fungi</taxon>
        <taxon>Dikarya</taxon>
        <taxon>Basidiomycota</taxon>
        <taxon>Ustilaginomycotina</taxon>
        <taxon>Exobasidiomycetes</taxon>
        <taxon>Tilletiales</taxon>
        <taxon>Tilletiaceae</taxon>
        <taxon>Tilletia</taxon>
    </lineage>
</organism>
<keyword evidence="6 8" id="KW-1133">Transmembrane helix</keyword>
<keyword evidence="2" id="KW-0813">Transport</keyword>
<evidence type="ECO:0000256" key="9">
    <source>
        <dbReference type="SAM" id="SignalP"/>
    </source>
</evidence>
<feature type="transmembrane region" description="Helical" evidence="8">
    <location>
        <begin position="127"/>
        <end position="147"/>
    </location>
</feature>
<name>A0A8X7T3L3_9BASI</name>
<reference evidence="10" key="2">
    <citation type="journal article" date="2019" name="IMA Fungus">
        <title>Genome sequencing and comparison of five Tilletia species to identify candidate genes for the detection of regulated species infecting wheat.</title>
        <authorList>
            <person name="Nguyen H.D.T."/>
            <person name="Sultana T."/>
            <person name="Kesanakurti P."/>
            <person name="Hambleton S."/>
        </authorList>
    </citation>
    <scope>NUCLEOTIDE SEQUENCE</scope>
    <source>
        <strain evidence="10">DAOMC 236422</strain>
    </source>
</reference>
<dbReference type="PANTHER" id="PTHR30574">
    <property type="entry name" value="INNER MEMBRANE PROTEIN YEDE"/>
    <property type="match status" value="1"/>
</dbReference>
<accession>A0A8X7T3L3</accession>
<evidence type="ECO:0000256" key="2">
    <source>
        <dbReference type="ARBA" id="ARBA00022448"/>
    </source>
</evidence>
<evidence type="ECO:0000256" key="3">
    <source>
        <dbReference type="ARBA" id="ARBA00022475"/>
    </source>
</evidence>
<dbReference type="InterPro" id="IPR046513">
    <property type="entry name" value="DUF6691"/>
</dbReference>
<feature type="chain" id="PRO_5036488587" description="Sulphur transport domain-containing protein" evidence="9">
    <location>
        <begin position="26"/>
        <end position="469"/>
    </location>
</feature>
<dbReference type="EMBL" id="LWDG02000211">
    <property type="protein sequence ID" value="KAE8267627.1"/>
    <property type="molecule type" value="Genomic_DNA"/>
</dbReference>
<feature type="transmembrane region" description="Helical" evidence="8">
    <location>
        <begin position="33"/>
        <end position="50"/>
    </location>
</feature>
<keyword evidence="3" id="KW-1003">Cell membrane</keyword>
<evidence type="ECO:0000256" key="4">
    <source>
        <dbReference type="ARBA" id="ARBA00022519"/>
    </source>
</evidence>
<feature type="transmembrane region" description="Helical" evidence="8">
    <location>
        <begin position="214"/>
        <end position="234"/>
    </location>
</feature>
<dbReference type="AlphaFoldDB" id="A0A8X7T3L3"/>
<dbReference type="InterPro" id="IPR007272">
    <property type="entry name" value="Sulf_transp_TsuA/YedE"/>
</dbReference>
<keyword evidence="9" id="KW-0732">Signal</keyword>
<feature type="transmembrane region" description="Helical" evidence="8">
    <location>
        <begin position="168"/>
        <end position="194"/>
    </location>
</feature>
<dbReference type="Proteomes" id="UP000078113">
    <property type="component" value="Unassembled WGS sequence"/>
</dbReference>
<evidence type="ECO:0000256" key="5">
    <source>
        <dbReference type="ARBA" id="ARBA00022692"/>
    </source>
</evidence>
<feature type="transmembrane region" description="Helical" evidence="8">
    <location>
        <begin position="398"/>
        <end position="424"/>
    </location>
</feature>
<dbReference type="GO" id="GO:0005886">
    <property type="term" value="C:plasma membrane"/>
    <property type="evidence" value="ECO:0007669"/>
    <property type="project" value="UniProtKB-SubCell"/>
</dbReference>
<dbReference type="PANTHER" id="PTHR30574:SF1">
    <property type="entry name" value="SULPHUR TRANSPORT DOMAIN-CONTAINING PROTEIN"/>
    <property type="match status" value="1"/>
</dbReference>
<feature type="signal peptide" evidence="9">
    <location>
        <begin position="1"/>
        <end position="25"/>
    </location>
</feature>
<feature type="transmembrane region" description="Helical" evidence="8">
    <location>
        <begin position="71"/>
        <end position="89"/>
    </location>
</feature>
<reference evidence="10" key="1">
    <citation type="submission" date="2016-04" db="EMBL/GenBank/DDBJ databases">
        <authorList>
            <person name="Nguyen H.D."/>
            <person name="Samba Siva P."/>
            <person name="Cullis J."/>
            <person name="Levesque C.A."/>
            <person name="Hambleton S."/>
        </authorList>
    </citation>
    <scope>NUCLEOTIDE SEQUENCE</scope>
    <source>
        <strain evidence="10">DAOMC 236422</strain>
    </source>
</reference>
<gene>
    <name evidence="10" type="ORF">A4X09_0g4722</name>
</gene>
<keyword evidence="11" id="KW-1185">Reference proteome</keyword>
<evidence type="ECO:0000313" key="10">
    <source>
        <dbReference type="EMBL" id="KAE8267627.1"/>
    </source>
</evidence>
<protein>
    <recommendedName>
        <fullName evidence="12">Sulphur transport domain-containing protein</fullName>
    </recommendedName>
</protein>
<keyword evidence="5 8" id="KW-0812">Transmembrane</keyword>
<proteinExistence type="predicted"/>
<evidence type="ECO:0000256" key="1">
    <source>
        <dbReference type="ARBA" id="ARBA00004429"/>
    </source>
</evidence>
<comment type="subcellular location">
    <subcellularLocation>
        <location evidence="1">Cell inner membrane</location>
        <topology evidence="1">Multi-pass membrane protein</topology>
    </subcellularLocation>
</comment>
<feature type="transmembrane region" description="Helical" evidence="8">
    <location>
        <begin position="255"/>
        <end position="278"/>
    </location>
</feature>
<evidence type="ECO:0000313" key="11">
    <source>
        <dbReference type="Proteomes" id="UP000078113"/>
    </source>
</evidence>